<accession>A0AA38HH46</accession>
<keyword evidence="2" id="KW-1185">Reference proteome</keyword>
<name>A0AA38HH46_9CUCU</name>
<dbReference type="AlphaFoldDB" id="A0AA38HH46"/>
<sequence length="152" mass="16600">MIEGKTIDGSSTDLLDILKQVGLSDNLIDKATNGIYNDTDGVQGYTDGELIGGFIKDSSLGSSGFSEALYNHKDFKDVDELGIKAEAIRDENGDFKFNDTLTNLLGDDENLTFTILFTETEKDYSADEIADLKTSENDLTVFYCNNTSGYGC</sequence>
<protein>
    <submittedName>
        <fullName evidence="1">Uncharacterized protein</fullName>
    </submittedName>
</protein>
<dbReference type="EMBL" id="JALNTZ010003813">
    <property type="protein sequence ID" value="KAJ3615927.1"/>
    <property type="molecule type" value="Genomic_DNA"/>
</dbReference>
<reference evidence="1" key="1">
    <citation type="journal article" date="2023" name="G3 (Bethesda)">
        <title>Whole genome assemblies of Zophobas morio and Tenebrio molitor.</title>
        <authorList>
            <person name="Kaur S."/>
            <person name="Stinson S.A."/>
            <person name="diCenzo G.C."/>
        </authorList>
    </citation>
    <scope>NUCLEOTIDE SEQUENCE</scope>
    <source>
        <strain evidence="1">QUZm001</strain>
    </source>
</reference>
<proteinExistence type="predicted"/>
<evidence type="ECO:0000313" key="1">
    <source>
        <dbReference type="EMBL" id="KAJ3615927.1"/>
    </source>
</evidence>
<comment type="caution">
    <text evidence="1">The sequence shown here is derived from an EMBL/GenBank/DDBJ whole genome shotgun (WGS) entry which is preliminary data.</text>
</comment>
<dbReference type="Proteomes" id="UP001168821">
    <property type="component" value="Unassembled WGS sequence"/>
</dbReference>
<evidence type="ECO:0000313" key="2">
    <source>
        <dbReference type="Proteomes" id="UP001168821"/>
    </source>
</evidence>
<organism evidence="1 2">
    <name type="scientific">Zophobas morio</name>
    <dbReference type="NCBI Taxonomy" id="2755281"/>
    <lineage>
        <taxon>Eukaryota</taxon>
        <taxon>Metazoa</taxon>
        <taxon>Ecdysozoa</taxon>
        <taxon>Arthropoda</taxon>
        <taxon>Hexapoda</taxon>
        <taxon>Insecta</taxon>
        <taxon>Pterygota</taxon>
        <taxon>Neoptera</taxon>
        <taxon>Endopterygota</taxon>
        <taxon>Coleoptera</taxon>
        <taxon>Polyphaga</taxon>
        <taxon>Cucujiformia</taxon>
        <taxon>Tenebrionidae</taxon>
        <taxon>Zophobas</taxon>
    </lineage>
</organism>
<gene>
    <name evidence="1" type="ORF">Zmor_012181</name>
</gene>